<protein>
    <recommendedName>
        <fullName evidence="3">Homeodomain-like domain-containing protein</fullName>
    </recommendedName>
</protein>
<dbReference type="RefSeq" id="WP_093169578.1">
    <property type="nucleotide sequence ID" value="NZ_FNCN01000005.1"/>
</dbReference>
<name>A0A1G7V8W0_9ACTN</name>
<gene>
    <name evidence="1" type="ORF">SAMN05421505_105173</name>
</gene>
<keyword evidence="2" id="KW-1185">Reference proteome</keyword>
<dbReference type="AlphaFoldDB" id="A0A1G7V8W0"/>
<proteinExistence type="predicted"/>
<reference evidence="1 2" key="1">
    <citation type="submission" date="2016-10" db="EMBL/GenBank/DDBJ databases">
        <authorList>
            <person name="de Groot N.N."/>
        </authorList>
    </citation>
    <scope>NUCLEOTIDE SEQUENCE [LARGE SCALE GENOMIC DNA]</scope>
    <source>
        <strain evidence="1 2">CPCC 201354</strain>
    </source>
</reference>
<evidence type="ECO:0008006" key="3">
    <source>
        <dbReference type="Google" id="ProtNLM"/>
    </source>
</evidence>
<dbReference type="OrthoDB" id="3579809at2"/>
<evidence type="ECO:0000313" key="2">
    <source>
        <dbReference type="Proteomes" id="UP000198923"/>
    </source>
</evidence>
<dbReference type="EMBL" id="FNCN01000005">
    <property type="protein sequence ID" value="SDG56203.1"/>
    <property type="molecule type" value="Genomic_DNA"/>
</dbReference>
<dbReference type="Proteomes" id="UP000198923">
    <property type="component" value="Unassembled WGS sequence"/>
</dbReference>
<evidence type="ECO:0000313" key="1">
    <source>
        <dbReference type="EMBL" id="SDG56203.1"/>
    </source>
</evidence>
<dbReference type="STRING" id="504805.SAMN05421505_105173"/>
<organism evidence="1 2">
    <name type="scientific">Sinosporangium album</name>
    <dbReference type="NCBI Taxonomy" id="504805"/>
    <lineage>
        <taxon>Bacteria</taxon>
        <taxon>Bacillati</taxon>
        <taxon>Actinomycetota</taxon>
        <taxon>Actinomycetes</taxon>
        <taxon>Streptosporangiales</taxon>
        <taxon>Streptosporangiaceae</taxon>
        <taxon>Sinosporangium</taxon>
    </lineage>
</organism>
<accession>A0A1G7V8W0</accession>
<sequence>MNDVQVTRLAALAHGDDPLEALRAAAELQREAARLEAVQVRRARVQGRTWAEIAEALGVSKQAVHKKYGGSGLFRAKD</sequence>